<dbReference type="Gene3D" id="3.40.30.10">
    <property type="entry name" value="Glutaredoxin"/>
    <property type="match status" value="1"/>
</dbReference>
<keyword evidence="5" id="KW-1185">Reference proteome</keyword>
<dbReference type="OrthoDB" id="6278496at2"/>
<reference evidence="5" key="2">
    <citation type="submission" date="2011-02" db="EMBL/GenBank/DDBJ databases">
        <title>The complete genome of Fluviicola taffensis DSM 16823.</title>
        <authorList>
            <consortium name="US DOE Joint Genome Institute (JGI-PGF)"/>
            <person name="Lucas S."/>
            <person name="Copeland A."/>
            <person name="Lapidus A."/>
            <person name="Bruce D."/>
            <person name="Goodwin L."/>
            <person name="Pitluck S."/>
            <person name="Kyrpides N."/>
            <person name="Mavromatis K."/>
            <person name="Ivanova N."/>
            <person name="Mikhailova N."/>
            <person name="Pagani I."/>
            <person name="Chertkov O."/>
            <person name="Detter J.C."/>
            <person name="Han C."/>
            <person name="Tapia R."/>
            <person name="Land M."/>
            <person name="Hauser L."/>
            <person name="Markowitz V."/>
            <person name="Cheng J.-F."/>
            <person name="Hugenholtz P."/>
            <person name="Woyke T."/>
            <person name="Wu D."/>
            <person name="Tindall B."/>
            <person name="Pomrenke H.G."/>
            <person name="Brambilla E."/>
            <person name="Klenk H.-P."/>
            <person name="Eisen J.A."/>
        </authorList>
    </citation>
    <scope>NUCLEOTIDE SEQUENCE [LARGE SCALE GENOMIC DNA]</scope>
    <source>
        <strain evidence="5">DSM 16823 / RW262 / RW262</strain>
    </source>
</reference>
<feature type="chain" id="PRO_5003278441" evidence="2">
    <location>
        <begin position="21"/>
        <end position="503"/>
    </location>
</feature>
<dbReference type="InterPro" id="IPR036249">
    <property type="entry name" value="Thioredoxin-like_sf"/>
</dbReference>
<dbReference type="HOGENOM" id="CLU_541580_0_0_10"/>
<dbReference type="eggNOG" id="COG0526">
    <property type="taxonomic scope" value="Bacteria"/>
</dbReference>
<organism evidence="4 5">
    <name type="scientific">Fluviicola taffensis (strain DSM 16823 / NCIMB 13979 / RW262)</name>
    <dbReference type="NCBI Taxonomy" id="755732"/>
    <lineage>
        <taxon>Bacteria</taxon>
        <taxon>Pseudomonadati</taxon>
        <taxon>Bacteroidota</taxon>
        <taxon>Flavobacteriia</taxon>
        <taxon>Flavobacteriales</taxon>
        <taxon>Crocinitomicaceae</taxon>
        <taxon>Fluviicola</taxon>
    </lineage>
</organism>
<evidence type="ECO:0000256" key="1">
    <source>
        <dbReference type="ARBA" id="ARBA00022729"/>
    </source>
</evidence>
<dbReference type="Proteomes" id="UP000007463">
    <property type="component" value="Chromosome"/>
</dbReference>
<accession>F2IIB1</accession>
<dbReference type="EMBL" id="CP002542">
    <property type="protein sequence ID" value="AEA43820.1"/>
    <property type="molecule type" value="Genomic_DNA"/>
</dbReference>
<dbReference type="KEGG" id="fte:Fluta_1833"/>
<evidence type="ECO:0000313" key="4">
    <source>
        <dbReference type="EMBL" id="AEA43820.1"/>
    </source>
</evidence>
<dbReference type="SUPFAM" id="SSF52833">
    <property type="entry name" value="Thioredoxin-like"/>
    <property type="match status" value="1"/>
</dbReference>
<dbReference type="NCBIfam" id="TIGR04183">
    <property type="entry name" value="Por_Secre_tail"/>
    <property type="match status" value="1"/>
</dbReference>
<gene>
    <name evidence="4" type="ordered locus">Fluta_1833</name>
</gene>
<sequence precursor="true">MKKMLLSIALLAGLSANAQLANGSVAPNFTFTDLNGTSHTLYDYLDDGYTVILDVSAAWCGPCWTYHNTHAIRDVYEQHGPTGMPNVQAGTTNDAMVFYIEGQLTNTAAQLNGVNAGSTYATASQGNWVNGTTYPILDLPNNAAGQAFLSGYQIGYFPTIYKVCPNRIITEVGTETAANLYAAVGACPAPASAPADAAMLAYNTDTEICPGQSYTPSVKIQNNGTTSLANATVSITLNGTQVSTGTYTGTLATYGVATVTCSPIAAPVSGALVATVTTTGDAAASNGSITTALVIAPIANGITATVKVATDAFGSEFTWNIKKSGGAIVAQGGPYTDHGSGGQATPGTYPEPDVNFTLSPSECYTITLMDEYGDGFDGTPGNGSFKIQVNGADLVVAPSWSTDELVKKMASSGTASLEDLSVTDVTVYPNPASGIVNVAFEANGGEYSVSILDIAGRVVATKAISSASGSTTIEMPIADLQAGNYFVSVSQGASTHTQKLMVK</sequence>
<feature type="domain" description="Thioredoxin" evidence="3">
    <location>
        <begin position="20"/>
        <end position="201"/>
    </location>
</feature>
<dbReference type="STRING" id="755732.Fluta_1833"/>
<dbReference type="InterPro" id="IPR026444">
    <property type="entry name" value="Secre_tail"/>
</dbReference>
<dbReference type="PROSITE" id="PS51352">
    <property type="entry name" value="THIOREDOXIN_2"/>
    <property type="match status" value="1"/>
</dbReference>
<dbReference type="RefSeq" id="WP_013686590.1">
    <property type="nucleotide sequence ID" value="NC_015321.1"/>
</dbReference>
<evidence type="ECO:0000259" key="3">
    <source>
        <dbReference type="PROSITE" id="PS51352"/>
    </source>
</evidence>
<protein>
    <submittedName>
        <fullName evidence="4">Alkyl hydroperoxide reductase/ Thiol specific antioxidant/ Mal allergen</fullName>
    </submittedName>
</protein>
<evidence type="ECO:0000256" key="2">
    <source>
        <dbReference type="SAM" id="SignalP"/>
    </source>
</evidence>
<dbReference type="AlphaFoldDB" id="F2IIB1"/>
<proteinExistence type="predicted"/>
<dbReference type="InterPro" id="IPR013766">
    <property type="entry name" value="Thioredoxin_domain"/>
</dbReference>
<name>F2IIB1_FLUTR</name>
<evidence type="ECO:0000313" key="5">
    <source>
        <dbReference type="Proteomes" id="UP000007463"/>
    </source>
</evidence>
<dbReference type="Pfam" id="PF18962">
    <property type="entry name" value="Por_Secre_tail"/>
    <property type="match status" value="1"/>
</dbReference>
<keyword evidence="1 2" id="KW-0732">Signal</keyword>
<feature type="signal peptide" evidence="2">
    <location>
        <begin position="1"/>
        <end position="20"/>
    </location>
</feature>
<reference evidence="4 5" key="1">
    <citation type="journal article" date="2011" name="Stand. Genomic Sci.">
        <title>Complete genome sequence of the gliding freshwater bacterium Fluviicola taffensis type strain (RW262).</title>
        <authorList>
            <person name="Woyke T."/>
            <person name="Chertkov O."/>
            <person name="Lapidus A."/>
            <person name="Nolan M."/>
            <person name="Lucas S."/>
            <person name="Del Rio T.G."/>
            <person name="Tice H."/>
            <person name="Cheng J.F."/>
            <person name="Tapia R."/>
            <person name="Han C."/>
            <person name="Goodwin L."/>
            <person name="Pitluck S."/>
            <person name="Liolios K."/>
            <person name="Pagani I."/>
            <person name="Ivanova N."/>
            <person name="Huntemann M."/>
            <person name="Mavromatis K."/>
            <person name="Mikhailova N."/>
            <person name="Pati A."/>
            <person name="Chen A."/>
            <person name="Palaniappan K."/>
            <person name="Land M."/>
            <person name="Hauser L."/>
            <person name="Brambilla E.M."/>
            <person name="Rohde M."/>
            <person name="Mwirichia R."/>
            <person name="Sikorski J."/>
            <person name="Tindall B.J."/>
            <person name="Goker M."/>
            <person name="Bristow J."/>
            <person name="Eisen J.A."/>
            <person name="Markowitz V."/>
            <person name="Hugenholtz P."/>
            <person name="Klenk H.P."/>
            <person name="Kyrpides N.C."/>
        </authorList>
    </citation>
    <scope>NUCLEOTIDE SEQUENCE [LARGE SCALE GENOMIC DNA]</scope>
    <source>
        <strain evidence="5">DSM 16823 / RW262 / RW262</strain>
    </source>
</reference>